<dbReference type="InterPro" id="IPR036264">
    <property type="entry name" value="Bact_exopeptidase_dim_dom"/>
</dbReference>
<dbReference type="OrthoDB" id="6119954at2759"/>
<dbReference type="AlphaFoldDB" id="A0A8H7UM38"/>
<gene>
    <name evidence="3" type="ORF">INT44_008830</name>
</gene>
<dbReference type="InterPro" id="IPR002933">
    <property type="entry name" value="Peptidase_M20"/>
</dbReference>
<dbReference type="InterPro" id="IPR052030">
    <property type="entry name" value="Peptidase_M20/M20A_hydrolases"/>
</dbReference>
<dbReference type="EMBL" id="JAEPRA010000006">
    <property type="protein sequence ID" value="KAG2183819.1"/>
    <property type="molecule type" value="Genomic_DNA"/>
</dbReference>
<evidence type="ECO:0000256" key="1">
    <source>
        <dbReference type="ARBA" id="ARBA00006247"/>
    </source>
</evidence>
<dbReference type="SUPFAM" id="SSF55031">
    <property type="entry name" value="Bacterial exopeptidase dimerisation domain"/>
    <property type="match status" value="1"/>
</dbReference>
<dbReference type="Gene3D" id="3.30.70.360">
    <property type="match status" value="1"/>
</dbReference>
<name>A0A8H7UM38_9FUNG</name>
<dbReference type="CDD" id="cd05672">
    <property type="entry name" value="M20_ACY1L2-like"/>
    <property type="match status" value="1"/>
</dbReference>
<dbReference type="Pfam" id="PF07687">
    <property type="entry name" value="M20_dimer"/>
    <property type="match status" value="1"/>
</dbReference>
<evidence type="ECO:0000313" key="3">
    <source>
        <dbReference type="EMBL" id="KAG2183819.1"/>
    </source>
</evidence>
<dbReference type="SUPFAM" id="SSF53187">
    <property type="entry name" value="Zn-dependent exopeptidases"/>
    <property type="match status" value="1"/>
</dbReference>
<dbReference type="Proteomes" id="UP000612746">
    <property type="component" value="Unassembled WGS sequence"/>
</dbReference>
<dbReference type="PANTHER" id="PTHR30575:SF0">
    <property type="entry name" value="XAA-ARG DIPEPTIDASE"/>
    <property type="match status" value="1"/>
</dbReference>
<dbReference type="InterPro" id="IPR011650">
    <property type="entry name" value="Peptidase_M20_dimer"/>
</dbReference>
<dbReference type="FunFam" id="3.30.70.360:FF:000004">
    <property type="entry name" value="Peptidase M20 domain-containing protein 2"/>
    <property type="match status" value="1"/>
</dbReference>
<organism evidence="3 4">
    <name type="scientific">Umbelopsis vinacea</name>
    <dbReference type="NCBI Taxonomy" id="44442"/>
    <lineage>
        <taxon>Eukaryota</taxon>
        <taxon>Fungi</taxon>
        <taxon>Fungi incertae sedis</taxon>
        <taxon>Mucoromycota</taxon>
        <taxon>Mucoromycotina</taxon>
        <taxon>Umbelopsidomycetes</taxon>
        <taxon>Umbelopsidales</taxon>
        <taxon>Umbelopsidaceae</taxon>
        <taxon>Umbelopsis</taxon>
    </lineage>
</organism>
<dbReference type="Pfam" id="PF01546">
    <property type="entry name" value="Peptidase_M20"/>
    <property type="match status" value="1"/>
</dbReference>
<accession>A0A8H7UM38</accession>
<reference evidence="3" key="1">
    <citation type="submission" date="2020-12" db="EMBL/GenBank/DDBJ databases">
        <title>Metabolic potential, ecology and presence of endohyphal bacteria is reflected in genomic diversity of Mucoromycotina.</title>
        <authorList>
            <person name="Muszewska A."/>
            <person name="Okrasinska A."/>
            <person name="Steczkiewicz K."/>
            <person name="Drgas O."/>
            <person name="Orlowska M."/>
            <person name="Perlinska-Lenart U."/>
            <person name="Aleksandrzak-Piekarczyk T."/>
            <person name="Szatraj K."/>
            <person name="Zielenkiewicz U."/>
            <person name="Pilsyk S."/>
            <person name="Malc E."/>
            <person name="Mieczkowski P."/>
            <person name="Kruszewska J.S."/>
            <person name="Biernat P."/>
            <person name="Pawlowska J."/>
        </authorList>
    </citation>
    <scope>NUCLEOTIDE SEQUENCE</scope>
    <source>
        <strain evidence="3">WA0000051536</strain>
    </source>
</reference>
<sequence>MGFSSAKKNSTGCFSSLFGNLRKAQTSEQKDTVAERLPAYEECITSKVSLVISRFSRNALEHFDVKADTEIEKIVYDTIDNASSELREISLELHRNPELGMHEYHSHDLLTEFLERKGFKVTRHAYGMETAFTAEFTNGPGRRVGLCSEYDGLKGLGQGCGHNLIAISGVGAAMALKAALESGRVKGKVILYGTPAEEITVGKVIMCNLDVFKKNVDVCMMIHPSPGDTVYHRMLAVDHVNVEFFGKPSHAAGKWAKLSQATSPYVLTCVYCLVAAPWNGINALDAIAQTWNNISMLRQQILPTDRMHGIITDGGKAANIIPDYASATFFIRSLKISQLDELKPRVEKCFEAAAVATGCKVKYSWKEVGVTKDVLVNSVMGDRYTKYMESYGISYIPKSEQEQMSGGSTDAGNISYQVPLVHPGFGIHTTAVNHTHEFTAAAKTEIAHEDTLRATKAMSMTLIDILQSQDMLDAAVAEFKKNTA</sequence>
<dbReference type="Gene3D" id="3.40.630.10">
    <property type="entry name" value="Zn peptidases"/>
    <property type="match status" value="1"/>
</dbReference>
<protein>
    <recommendedName>
        <fullName evidence="2">Peptidase M20 dimerisation domain-containing protein</fullName>
    </recommendedName>
</protein>
<keyword evidence="4" id="KW-1185">Reference proteome</keyword>
<evidence type="ECO:0000259" key="2">
    <source>
        <dbReference type="Pfam" id="PF07687"/>
    </source>
</evidence>
<comment type="caution">
    <text evidence="3">The sequence shown here is derived from an EMBL/GenBank/DDBJ whole genome shotgun (WGS) entry which is preliminary data.</text>
</comment>
<dbReference type="GO" id="GO:0016805">
    <property type="term" value="F:dipeptidase activity"/>
    <property type="evidence" value="ECO:0007669"/>
    <property type="project" value="TreeGrafter"/>
</dbReference>
<dbReference type="PANTHER" id="PTHR30575">
    <property type="entry name" value="PEPTIDASE M20"/>
    <property type="match status" value="1"/>
</dbReference>
<evidence type="ECO:0000313" key="4">
    <source>
        <dbReference type="Proteomes" id="UP000612746"/>
    </source>
</evidence>
<comment type="similarity">
    <text evidence="1">Belongs to the peptidase M20A family.</text>
</comment>
<feature type="domain" description="Peptidase M20 dimerisation" evidence="2">
    <location>
        <begin position="275"/>
        <end position="355"/>
    </location>
</feature>
<proteinExistence type="inferred from homology"/>